<keyword evidence="1" id="KW-0472">Membrane</keyword>
<name>A0A2T2WEM7_9FIRM</name>
<protein>
    <recommendedName>
        <fullName evidence="4">Cell division protein FtsL</fullName>
    </recommendedName>
</protein>
<evidence type="ECO:0000256" key="1">
    <source>
        <dbReference type="SAM" id="Phobius"/>
    </source>
</evidence>
<gene>
    <name evidence="2" type="ORF">C7B45_13900</name>
</gene>
<reference evidence="2 3" key="1">
    <citation type="journal article" date="2014" name="BMC Genomics">
        <title>Comparison of environmental and isolate Sulfobacillus genomes reveals diverse carbon, sulfur, nitrogen, and hydrogen metabolisms.</title>
        <authorList>
            <person name="Justice N.B."/>
            <person name="Norman A."/>
            <person name="Brown C.T."/>
            <person name="Singh A."/>
            <person name="Thomas B.C."/>
            <person name="Banfield J.F."/>
        </authorList>
    </citation>
    <scope>NUCLEOTIDE SEQUENCE [LARGE SCALE GENOMIC DNA]</scope>
    <source>
        <strain evidence="2">AMDSBA3</strain>
    </source>
</reference>
<keyword evidence="1" id="KW-1133">Transmembrane helix</keyword>
<sequence length="153" mass="16880">MVDEEQVWRTHSEGTLARSWEERVKPKAKPKARSRRLAQWVPVVGWISALWVGGMAATILAVHVITMSYQYDQLNQQYAALLRQNQSLAASVASLTSAQALMHDAARLKVTLVAPKTVAARLSAQRATAKVKPLAPVPRITNWIAHLAHTLGQ</sequence>
<evidence type="ECO:0000313" key="2">
    <source>
        <dbReference type="EMBL" id="PSR20679.1"/>
    </source>
</evidence>
<evidence type="ECO:0008006" key="4">
    <source>
        <dbReference type="Google" id="ProtNLM"/>
    </source>
</evidence>
<dbReference type="EMBL" id="PXYV01000054">
    <property type="protein sequence ID" value="PSR20679.1"/>
    <property type="molecule type" value="Genomic_DNA"/>
</dbReference>
<proteinExistence type="predicted"/>
<dbReference type="Proteomes" id="UP000241848">
    <property type="component" value="Unassembled WGS sequence"/>
</dbReference>
<organism evidence="2 3">
    <name type="scientific">Sulfobacillus acidophilus</name>
    <dbReference type="NCBI Taxonomy" id="53633"/>
    <lineage>
        <taxon>Bacteria</taxon>
        <taxon>Bacillati</taxon>
        <taxon>Bacillota</taxon>
        <taxon>Clostridia</taxon>
        <taxon>Eubacteriales</taxon>
        <taxon>Clostridiales Family XVII. Incertae Sedis</taxon>
        <taxon>Sulfobacillus</taxon>
    </lineage>
</organism>
<feature type="transmembrane region" description="Helical" evidence="1">
    <location>
        <begin position="43"/>
        <end position="65"/>
    </location>
</feature>
<keyword evidence="1" id="KW-0812">Transmembrane</keyword>
<accession>A0A2T2WEM7</accession>
<dbReference type="AlphaFoldDB" id="A0A2T2WEM7"/>
<comment type="caution">
    <text evidence="2">The sequence shown here is derived from an EMBL/GenBank/DDBJ whole genome shotgun (WGS) entry which is preliminary data.</text>
</comment>
<evidence type="ECO:0000313" key="3">
    <source>
        <dbReference type="Proteomes" id="UP000241848"/>
    </source>
</evidence>